<dbReference type="Proteomes" id="UP000694387">
    <property type="component" value="Chromosome 27"/>
</dbReference>
<name>A0A9L0II32_EQUAS</name>
<reference evidence="1" key="2">
    <citation type="submission" date="2025-08" db="UniProtKB">
        <authorList>
            <consortium name="Ensembl"/>
        </authorList>
    </citation>
    <scope>IDENTIFICATION</scope>
</reference>
<sequence>MGELLENVPKGEKTPSLKWIFSLMWETRMNRKAILYTIAKTWKQPRCPSTDKWIKKMWYIYMMEYYSAIRSDEIRPFVTTRMVLEGIMLSEISQREKVKYLVISLTSRR</sequence>
<dbReference type="AlphaFoldDB" id="A0A9L0II32"/>
<keyword evidence="2" id="KW-1185">Reference proteome</keyword>
<evidence type="ECO:0000313" key="2">
    <source>
        <dbReference type="Proteomes" id="UP000694387"/>
    </source>
</evidence>
<dbReference type="GeneTree" id="ENSGT01150000286925"/>
<reference evidence="1 2" key="1">
    <citation type="journal article" date="2020" name="Nat. Commun.">
        <title>Donkey genomes provide new insights into domestication and selection for coat color.</title>
        <authorList>
            <person name="Wang"/>
            <person name="C."/>
            <person name="Li"/>
            <person name="H."/>
            <person name="Guo"/>
            <person name="Y."/>
            <person name="Huang"/>
            <person name="J."/>
            <person name="Sun"/>
            <person name="Y."/>
            <person name="Min"/>
            <person name="J."/>
            <person name="Wang"/>
            <person name="J."/>
            <person name="Fang"/>
            <person name="X."/>
            <person name="Zhao"/>
            <person name="Z."/>
            <person name="Wang"/>
            <person name="S."/>
            <person name="Zhang"/>
            <person name="Y."/>
            <person name="Liu"/>
            <person name="Q."/>
            <person name="Jiang"/>
            <person name="Q."/>
            <person name="Wang"/>
            <person name="X."/>
            <person name="Guo"/>
            <person name="Y."/>
            <person name="Yang"/>
            <person name="C."/>
            <person name="Wang"/>
            <person name="Y."/>
            <person name="Tian"/>
            <person name="F."/>
            <person name="Zhuang"/>
            <person name="G."/>
            <person name="Fan"/>
            <person name="Y."/>
            <person name="Gao"/>
            <person name="Q."/>
            <person name="Li"/>
            <person name="Y."/>
            <person name="Ju"/>
            <person name="Z."/>
            <person name="Li"/>
            <person name="J."/>
            <person name="Li"/>
            <person name="R."/>
            <person name="Hou"/>
            <person name="M."/>
            <person name="Yang"/>
            <person name="G."/>
            <person name="Liu"/>
            <person name="G."/>
            <person name="Liu"/>
            <person name="W."/>
            <person name="Guo"/>
            <person name="J."/>
            <person name="Pan"/>
            <person name="S."/>
            <person name="Fan"/>
            <person name="G."/>
            <person name="Zhang"/>
            <person name="W."/>
            <person name="Zhang"/>
            <person name="R."/>
            <person name="Yu"/>
            <person name="J."/>
            <person name="Zhang"/>
            <person name="X."/>
            <person name="Yin"/>
            <person name="Q."/>
            <person name="Ji"/>
            <person name="C."/>
            <person name="Jin"/>
            <person name="Y."/>
            <person name="Yue"/>
            <person name="G."/>
            <person name="Liu"/>
            <person name="M."/>
            <person name="Xu"/>
            <person name="J."/>
            <person name="Liu"/>
            <person name="S."/>
            <person name="Jordana"/>
            <person name="J."/>
            <person name="Noce"/>
            <person name="A."/>
            <person name="Amills"/>
            <person name="M."/>
            <person name="Wu"/>
            <person name="D.D."/>
            <person name="Li"/>
            <person name="S."/>
            <person name="Zhou"/>
            <person name="X. and Zhong"/>
            <person name="J."/>
        </authorList>
    </citation>
    <scope>NUCLEOTIDE SEQUENCE [LARGE SCALE GENOMIC DNA]</scope>
</reference>
<proteinExistence type="predicted"/>
<protein>
    <submittedName>
        <fullName evidence="1">Uncharacterized protein</fullName>
    </submittedName>
</protein>
<evidence type="ECO:0000313" key="1">
    <source>
        <dbReference type="Ensembl" id="ENSEASP00005037435.1"/>
    </source>
</evidence>
<reference evidence="1" key="3">
    <citation type="submission" date="2025-09" db="UniProtKB">
        <authorList>
            <consortium name="Ensembl"/>
        </authorList>
    </citation>
    <scope>IDENTIFICATION</scope>
</reference>
<accession>A0A9L0II32</accession>
<organism evidence="1 2">
    <name type="scientific">Equus asinus</name>
    <name type="common">Donkey</name>
    <name type="synonym">Equus africanus asinus</name>
    <dbReference type="NCBI Taxonomy" id="9793"/>
    <lineage>
        <taxon>Eukaryota</taxon>
        <taxon>Metazoa</taxon>
        <taxon>Chordata</taxon>
        <taxon>Craniata</taxon>
        <taxon>Vertebrata</taxon>
        <taxon>Euteleostomi</taxon>
        <taxon>Mammalia</taxon>
        <taxon>Eutheria</taxon>
        <taxon>Laurasiatheria</taxon>
        <taxon>Perissodactyla</taxon>
        <taxon>Equidae</taxon>
        <taxon>Equus</taxon>
    </lineage>
</organism>
<dbReference type="Ensembl" id="ENSEAST00005081077.1">
    <property type="protein sequence ID" value="ENSEASP00005037435.1"/>
    <property type="gene ID" value="ENSEASG00005025603.1"/>
</dbReference>